<dbReference type="SMART" id="SM00563">
    <property type="entry name" value="PlsC"/>
    <property type="match status" value="1"/>
</dbReference>
<name>A0A2V4BAN0_9PSEU</name>
<proteinExistence type="predicted"/>
<dbReference type="Pfam" id="PF01553">
    <property type="entry name" value="Acyltransferase"/>
    <property type="match status" value="1"/>
</dbReference>
<comment type="caution">
    <text evidence="3">The sequence shown here is derived from an EMBL/GenBank/DDBJ whole genome shotgun (WGS) entry which is preliminary data.</text>
</comment>
<reference evidence="3 4" key="1">
    <citation type="submission" date="2016-07" db="EMBL/GenBank/DDBJ databases">
        <title>Draft genome sequence of Prauserella muralis DSM 45305, isolated from a mould-covered wall in an indoor environment.</title>
        <authorList>
            <person name="Ruckert C."/>
            <person name="Albersmeier A."/>
            <person name="Jiang C.-L."/>
            <person name="Jiang Y."/>
            <person name="Kalinowski J."/>
            <person name="Schneider O."/>
            <person name="Winkler A."/>
            <person name="Zotchev S.B."/>
        </authorList>
    </citation>
    <scope>NUCLEOTIDE SEQUENCE [LARGE SCALE GENOMIC DNA]</scope>
    <source>
        <strain evidence="3 4">DSM 45305</strain>
    </source>
</reference>
<dbReference type="PANTHER" id="PTHR10434">
    <property type="entry name" value="1-ACYL-SN-GLYCEROL-3-PHOSPHATE ACYLTRANSFERASE"/>
    <property type="match status" value="1"/>
</dbReference>
<keyword evidence="4" id="KW-1185">Reference proteome</keyword>
<dbReference type="GO" id="GO:0003841">
    <property type="term" value="F:1-acylglycerol-3-phosphate O-acyltransferase activity"/>
    <property type="evidence" value="ECO:0007669"/>
    <property type="project" value="TreeGrafter"/>
</dbReference>
<sequence length="220" mass="23050">MLHLLIRSGLAPLAKLAYRPEVEGLENVPEHGPVILAANHRSALDTAVIPIVARRPVKFLGKAEYFQGTGARGRLLASFVSALGYVPVERGNAAAGLAALGAARRVLDSGGAFGIYPEGTRSLDGRLHRGHTGVGALALATAAPVVPVALSGTQRLLPVGARLPRPARIAVRFGGPLEFSRYDGLAASPAIRRAVTDEIMSAILELSGQEYVDSYHPRAA</sequence>
<evidence type="ECO:0000256" key="2">
    <source>
        <dbReference type="ARBA" id="ARBA00023315"/>
    </source>
</evidence>
<protein>
    <submittedName>
        <fullName evidence="3">Acyl-phosphate glycerol 3-phosphate acyltransferase</fullName>
    </submittedName>
</protein>
<evidence type="ECO:0000313" key="4">
    <source>
        <dbReference type="Proteomes" id="UP000249915"/>
    </source>
</evidence>
<evidence type="ECO:0000313" key="3">
    <source>
        <dbReference type="EMBL" id="PXY32415.1"/>
    </source>
</evidence>
<dbReference type="GO" id="GO:0006654">
    <property type="term" value="P:phosphatidic acid biosynthetic process"/>
    <property type="evidence" value="ECO:0007669"/>
    <property type="project" value="TreeGrafter"/>
</dbReference>
<dbReference type="EMBL" id="MASW01000001">
    <property type="protein sequence ID" value="PXY32415.1"/>
    <property type="molecule type" value="Genomic_DNA"/>
</dbReference>
<evidence type="ECO:0000256" key="1">
    <source>
        <dbReference type="ARBA" id="ARBA00022679"/>
    </source>
</evidence>
<dbReference type="OrthoDB" id="9808424at2"/>
<dbReference type="AlphaFoldDB" id="A0A2V4BAN0"/>
<dbReference type="PANTHER" id="PTHR10434:SF11">
    <property type="entry name" value="1-ACYL-SN-GLYCEROL-3-PHOSPHATE ACYLTRANSFERASE"/>
    <property type="match status" value="1"/>
</dbReference>
<dbReference type="GO" id="GO:0005886">
    <property type="term" value="C:plasma membrane"/>
    <property type="evidence" value="ECO:0007669"/>
    <property type="project" value="TreeGrafter"/>
</dbReference>
<keyword evidence="1 3" id="KW-0808">Transferase</keyword>
<dbReference type="RefSeq" id="WP_112280444.1">
    <property type="nucleotide sequence ID" value="NZ_MASW01000001.1"/>
</dbReference>
<keyword evidence="2 3" id="KW-0012">Acyltransferase</keyword>
<gene>
    <name evidence="3" type="ORF">BAY60_09130</name>
</gene>
<dbReference type="InterPro" id="IPR002123">
    <property type="entry name" value="Plipid/glycerol_acylTrfase"/>
</dbReference>
<accession>A0A2V4BAN0</accession>
<dbReference type="SUPFAM" id="SSF69593">
    <property type="entry name" value="Glycerol-3-phosphate (1)-acyltransferase"/>
    <property type="match status" value="1"/>
</dbReference>
<dbReference type="Proteomes" id="UP000249915">
    <property type="component" value="Unassembled WGS sequence"/>
</dbReference>
<dbReference type="CDD" id="cd07989">
    <property type="entry name" value="LPLAT_AGPAT-like"/>
    <property type="match status" value="1"/>
</dbReference>
<organism evidence="3 4">
    <name type="scientific">Prauserella muralis</name>
    <dbReference type="NCBI Taxonomy" id="588067"/>
    <lineage>
        <taxon>Bacteria</taxon>
        <taxon>Bacillati</taxon>
        <taxon>Actinomycetota</taxon>
        <taxon>Actinomycetes</taxon>
        <taxon>Pseudonocardiales</taxon>
        <taxon>Pseudonocardiaceae</taxon>
        <taxon>Prauserella</taxon>
    </lineage>
</organism>